<dbReference type="AlphaFoldDB" id="A0ABD5P8X8"/>
<feature type="compositionally biased region" description="Basic and acidic residues" evidence="1">
    <location>
        <begin position="158"/>
        <end position="171"/>
    </location>
</feature>
<feature type="transmembrane region" description="Helical" evidence="2">
    <location>
        <begin position="21"/>
        <end position="41"/>
    </location>
</feature>
<keyword evidence="4" id="KW-1185">Reference proteome</keyword>
<feature type="region of interest" description="Disordered" evidence="1">
    <location>
        <begin position="112"/>
        <end position="181"/>
    </location>
</feature>
<evidence type="ECO:0008006" key="5">
    <source>
        <dbReference type="Google" id="ProtNLM"/>
    </source>
</evidence>
<name>A0ABD5P8X8_9EURY</name>
<organism evidence="3 4">
    <name type="scientific">Halobium salinum</name>
    <dbReference type="NCBI Taxonomy" id="1364940"/>
    <lineage>
        <taxon>Archaea</taxon>
        <taxon>Methanobacteriati</taxon>
        <taxon>Methanobacteriota</taxon>
        <taxon>Stenosarchaea group</taxon>
        <taxon>Halobacteria</taxon>
        <taxon>Halobacteriales</taxon>
        <taxon>Haloferacaceae</taxon>
        <taxon>Halobium</taxon>
    </lineage>
</organism>
<dbReference type="EMBL" id="JBHSDS010000003">
    <property type="protein sequence ID" value="MFC4356914.1"/>
    <property type="molecule type" value="Genomic_DNA"/>
</dbReference>
<keyword evidence="2" id="KW-0812">Transmembrane</keyword>
<evidence type="ECO:0000256" key="1">
    <source>
        <dbReference type="SAM" id="MobiDB-lite"/>
    </source>
</evidence>
<protein>
    <recommendedName>
        <fullName evidence="5">Cox cluster protein</fullName>
    </recommendedName>
</protein>
<dbReference type="RefSeq" id="WP_267621919.1">
    <property type="nucleotide sequence ID" value="NZ_JAODIW010000006.1"/>
</dbReference>
<comment type="caution">
    <text evidence="3">The sequence shown here is derived from an EMBL/GenBank/DDBJ whole genome shotgun (WGS) entry which is preliminary data.</text>
</comment>
<accession>A0ABD5P8X8</accession>
<reference evidence="3 4" key="1">
    <citation type="journal article" date="2019" name="Int. J. Syst. Evol. Microbiol.">
        <title>The Global Catalogue of Microorganisms (GCM) 10K type strain sequencing project: providing services to taxonomists for standard genome sequencing and annotation.</title>
        <authorList>
            <consortium name="The Broad Institute Genomics Platform"/>
            <consortium name="The Broad Institute Genome Sequencing Center for Infectious Disease"/>
            <person name="Wu L."/>
            <person name="Ma J."/>
        </authorList>
    </citation>
    <scope>NUCLEOTIDE SEQUENCE [LARGE SCALE GENOMIC DNA]</scope>
    <source>
        <strain evidence="3 4">CGMCC 1.12553</strain>
    </source>
</reference>
<evidence type="ECO:0000313" key="4">
    <source>
        <dbReference type="Proteomes" id="UP001595921"/>
    </source>
</evidence>
<keyword evidence="2" id="KW-0472">Membrane</keyword>
<keyword evidence="2" id="KW-1133">Transmembrane helix</keyword>
<dbReference type="Proteomes" id="UP001595921">
    <property type="component" value="Unassembled WGS sequence"/>
</dbReference>
<evidence type="ECO:0000256" key="2">
    <source>
        <dbReference type="SAM" id="Phobius"/>
    </source>
</evidence>
<sequence>MTPAEARRYLRSWWGRVDRDRLRQVGIVSYFGAYALILLGARDAVNAALAALPSGLDLGPVPPLSAALGLPVSVAWSLASAVVALIAVGAVLEAARPPRSVGVVDGPDGVAVDLGSAADAGPRSGRDVPDDESPSGDASERGATSDATDGASGDENDGESRRREADHESHGEPVSPGGRAD</sequence>
<evidence type="ECO:0000313" key="3">
    <source>
        <dbReference type="EMBL" id="MFC4356914.1"/>
    </source>
</evidence>
<proteinExistence type="predicted"/>
<feature type="transmembrane region" description="Helical" evidence="2">
    <location>
        <begin position="61"/>
        <end position="92"/>
    </location>
</feature>
<gene>
    <name evidence="3" type="ORF">ACFO0N_03010</name>
</gene>